<reference evidence="3" key="1">
    <citation type="submission" date="2014-09" db="EMBL/GenBank/DDBJ databases">
        <title>Genome sequence of the luminous mushroom Mycena chlorophos for searching fungal bioluminescence genes.</title>
        <authorList>
            <person name="Tanaka Y."/>
            <person name="Kasuga D."/>
            <person name="Oba Y."/>
            <person name="Hase S."/>
            <person name="Sato K."/>
            <person name="Oba Y."/>
            <person name="Sakakibara Y."/>
        </authorList>
    </citation>
    <scope>NUCLEOTIDE SEQUENCE</scope>
</reference>
<keyword evidence="2" id="KW-0732">Signal</keyword>
<feature type="signal peptide" evidence="2">
    <location>
        <begin position="1"/>
        <end position="19"/>
    </location>
</feature>
<proteinExistence type="predicted"/>
<protein>
    <submittedName>
        <fullName evidence="3">Uncharacterized protein</fullName>
    </submittedName>
</protein>
<dbReference type="Proteomes" id="UP000815677">
    <property type="component" value="Unassembled WGS sequence"/>
</dbReference>
<evidence type="ECO:0000256" key="1">
    <source>
        <dbReference type="SAM" id="MobiDB-lite"/>
    </source>
</evidence>
<feature type="region of interest" description="Disordered" evidence="1">
    <location>
        <begin position="122"/>
        <end position="142"/>
    </location>
</feature>
<accession>A0ABQ0LVV3</accession>
<gene>
    <name evidence="3" type="ORF">MCHLO_11995</name>
</gene>
<evidence type="ECO:0000256" key="2">
    <source>
        <dbReference type="SAM" id="SignalP"/>
    </source>
</evidence>
<organism evidence="3 4">
    <name type="scientific">Mycena chlorophos</name>
    <name type="common">Agaric fungus</name>
    <name type="synonym">Agaricus chlorophos</name>
    <dbReference type="NCBI Taxonomy" id="658473"/>
    <lineage>
        <taxon>Eukaryota</taxon>
        <taxon>Fungi</taxon>
        <taxon>Dikarya</taxon>
        <taxon>Basidiomycota</taxon>
        <taxon>Agaricomycotina</taxon>
        <taxon>Agaricomycetes</taxon>
        <taxon>Agaricomycetidae</taxon>
        <taxon>Agaricales</taxon>
        <taxon>Marasmiineae</taxon>
        <taxon>Mycenaceae</taxon>
        <taxon>Mycena</taxon>
    </lineage>
</organism>
<evidence type="ECO:0000313" key="4">
    <source>
        <dbReference type="Proteomes" id="UP000815677"/>
    </source>
</evidence>
<feature type="chain" id="PRO_5046069447" evidence="2">
    <location>
        <begin position="20"/>
        <end position="376"/>
    </location>
</feature>
<evidence type="ECO:0000313" key="3">
    <source>
        <dbReference type="EMBL" id="GAT55202.1"/>
    </source>
</evidence>
<name>A0ABQ0LVV3_MYCCL</name>
<dbReference type="EMBL" id="DF848931">
    <property type="protein sequence ID" value="GAT55202.1"/>
    <property type="molecule type" value="Genomic_DNA"/>
</dbReference>
<sequence length="376" mass="40072">MLPVSEFFSIVSTVLFASASTNFEDSVAAKTTLNKARTRLYFQSGRQIRPVDIHSEDHVDGELRATIQLCGQPKCSEPPRFGSAIGRRAPGPSPLRESFVVPEPRRVFVVDDALSGNMKLASSVKTREPAGSKPKGRNLHATPRLETILDADEPEPVVPAHSDARLLPLAPPSKFAKRASSKSRGRRGPRAVPRLETILDADEPGLETIDEEAESALVEHLVPTKPAEPARIMPATHAAVIASCTKLILECNGAPKAVDPGPLKRASALRRVKGTENARSAGGSAKSNNLIPDCKGAPKAVGTLKRASAVRRVKGKENASPAGGSAIPIKPVELARILAPSNTAVAVPCTKVILEGNGPLKAAEALKRERMICWWL</sequence>
<keyword evidence="4" id="KW-1185">Reference proteome</keyword>